<organism evidence="1 2">
    <name type="scientific">Streptomyces noboritoensis</name>
    <dbReference type="NCBI Taxonomy" id="67337"/>
    <lineage>
        <taxon>Bacteria</taxon>
        <taxon>Bacillati</taxon>
        <taxon>Actinomycetota</taxon>
        <taxon>Actinomycetes</taxon>
        <taxon>Kitasatosporales</taxon>
        <taxon>Streptomycetaceae</taxon>
        <taxon>Streptomyces</taxon>
    </lineage>
</organism>
<dbReference type="Proteomes" id="UP001589887">
    <property type="component" value="Unassembled WGS sequence"/>
</dbReference>
<dbReference type="InterPro" id="IPR045998">
    <property type="entry name" value="DUF5954"/>
</dbReference>
<name>A0ABV6TWR8_9ACTN</name>
<evidence type="ECO:0000313" key="1">
    <source>
        <dbReference type="EMBL" id="MFC0850247.1"/>
    </source>
</evidence>
<accession>A0ABV6TWR8</accession>
<comment type="caution">
    <text evidence="1">The sequence shown here is derived from an EMBL/GenBank/DDBJ whole genome shotgun (WGS) entry which is preliminary data.</text>
</comment>
<reference evidence="1 2" key="1">
    <citation type="submission" date="2024-09" db="EMBL/GenBank/DDBJ databases">
        <authorList>
            <person name="Sun Q."/>
            <person name="Mori K."/>
        </authorList>
    </citation>
    <scope>NUCLEOTIDE SEQUENCE [LARGE SCALE GENOMIC DNA]</scope>
    <source>
        <strain evidence="1 2">JCM 4557</strain>
    </source>
</reference>
<dbReference type="RefSeq" id="WP_394324479.1">
    <property type="nucleotide sequence ID" value="NZ_JBHMQV010000010.1"/>
</dbReference>
<proteinExistence type="predicted"/>
<dbReference type="Pfam" id="PF19379">
    <property type="entry name" value="DUF5954"/>
    <property type="match status" value="1"/>
</dbReference>
<gene>
    <name evidence="1" type="ORF">ACFH04_42010</name>
</gene>
<protein>
    <submittedName>
        <fullName evidence="1">DUF5954 family protein</fullName>
    </submittedName>
</protein>
<sequence length="81" mass="9061">MLLPAVFMVSEREDGKWRAHDPGAAYATPQGARDSLAAWLRVMAPFTLKLDDATRAVYAQAADRLDDRRRNALSVAERRFG</sequence>
<dbReference type="EMBL" id="JBHMQV010000010">
    <property type="protein sequence ID" value="MFC0850247.1"/>
    <property type="molecule type" value="Genomic_DNA"/>
</dbReference>
<keyword evidence="2" id="KW-1185">Reference proteome</keyword>
<evidence type="ECO:0000313" key="2">
    <source>
        <dbReference type="Proteomes" id="UP001589887"/>
    </source>
</evidence>